<keyword evidence="9" id="KW-1185">Reference proteome</keyword>
<dbReference type="InterPro" id="IPR009644">
    <property type="entry name" value="FKTN/MNN4/W02B3.4-1"/>
</dbReference>
<proteinExistence type="predicted"/>
<evidence type="ECO:0000256" key="1">
    <source>
        <dbReference type="ARBA" id="ARBA00004167"/>
    </source>
</evidence>
<dbReference type="InterPro" id="IPR007074">
    <property type="entry name" value="LicD/FKTN/FKRP_NTP_transf"/>
</dbReference>
<dbReference type="KEGG" id="cdu:CD36_46460"/>
<dbReference type="EMBL" id="FM992691">
    <property type="protein sequence ID" value="CAX42510.1"/>
    <property type="molecule type" value="Genomic_DNA"/>
</dbReference>
<keyword evidence="2 5" id="KW-0812">Transmembrane</keyword>
<dbReference type="AlphaFoldDB" id="B9WF54"/>
<organism evidence="8 9">
    <name type="scientific">Candida dubliniensis (strain CD36 / ATCC MYA-646 / CBS 7987 / NCPF 3949 / NRRL Y-17841)</name>
    <name type="common">Yeast</name>
    <dbReference type="NCBI Taxonomy" id="573826"/>
    <lineage>
        <taxon>Eukaryota</taxon>
        <taxon>Fungi</taxon>
        <taxon>Dikarya</taxon>
        <taxon>Ascomycota</taxon>
        <taxon>Saccharomycotina</taxon>
        <taxon>Pichiomycetes</taxon>
        <taxon>Debaryomycetaceae</taxon>
        <taxon>Candida/Lodderomyces clade</taxon>
        <taxon>Candida</taxon>
    </lineage>
</organism>
<dbReference type="GO" id="GO:0016020">
    <property type="term" value="C:membrane"/>
    <property type="evidence" value="ECO:0007669"/>
    <property type="project" value="UniProtKB-SubCell"/>
</dbReference>
<dbReference type="CGD" id="CAL0000161934">
    <property type="gene designation" value="Cd36_46460"/>
</dbReference>
<dbReference type="VEuPathDB" id="FungiDB:CD36_46460"/>
<keyword evidence="3 5" id="KW-1133">Transmembrane helix</keyword>
<reference evidence="8 9" key="1">
    <citation type="journal article" date="2009" name="Genome Res.">
        <title>Comparative genomics of the fungal pathogens Candida dubliniensis and Candida albicans.</title>
        <authorList>
            <person name="Jackson A.P."/>
            <person name="Gamble J.A."/>
            <person name="Yeomans T."/>
            <person name="Moran G.P."/>
            <person name="Saunders D."/>
            <person name="Harris D."/>
            <person name="Aslett M."/>
            <person name="Barrell J.F."/>
            <person name="Butler G."/>
            <person name="Citiulo F."/>
            <person name="Coleman D.C."/>
            <person name="de Groot P.W.J."/>
            <person name="Goodwin T.J."/>
            <person name="Quail M.A."/>
            <person name="McQuillan J."/>
            <person name="Munro C.A."/>
            <person name="Pain A."/>
            <person name="Poulter R.T."/>
            <person name="Rajandream M.A."/>
            <person name="Renauld H."/>
            <person name="Spiering M.J."/>
            <person name="Tivey A."/>
            <person name="Gow N.A.R."/>
            <person name="Barrell B."/>
            <person name="Sullivan D.J."/>
            <person name="Berriman M."/>
        </authorList>
    </citation>
    <scope>NUCLEOTIDE SEQUENCE [LARGE SCALE GENOMIC DNA]</scope>
    <source>
        <strain evidence="9">CD36 / ATCC MYA-646 / CBS 7987 / NCPF 3949 / NRRL Y-17841</strain>
    </source>
</reference>
<sequence>MYNKYSSIRRLRKPLILLLIANTLYLSFYHYFSNNDSQLTLLNVPLDSTNLLAEYATTDANYTKEVDELVASIGSPVVTSQYRIPRKTNQIFQDPRLTFGLILNYVYQNPSSSIPFHWADWVDLSLLNNQLNKPVDKRLKCEDILNHIHLQFDKDKELCEENTRYFGCADSKSLNLSQLQEYGVDSYEQLPGFVQFEHTVFSATEYIRNLQGKTYVLTSMPIPYSVIFMNDKGEDLVFDVYKERLEKLRDSYKKSKIDPVAEFEKLTEGSNVYKPKPIIDIPLSEFEYEKDFVLESIKNLEAKSDLNQHEQSYLWSLKKSIAIQESSDPETRYFNEATMTVGDANQDSGWHYDWRFFNGKLKDGARTAIILERLLRNWFRFTEKYGIVSWIAHGPLLSWYWNGAIFPYDNDLDVQMPIKQLAKLGELYNQTLVVEDLREGFGKYLIDVGTFIHNRDISNDGNHIDARFIDVDTGVYIDITGLSNVVVSRASRYDGRDIHDRRKHFYKLTDLAPVKLSMLNGVPCYITNHIVQNLKREYRSGITRKQYQDYIFSNKLNIWIHTSVLAEALEKNDYINSSGNISNLQMKFLIDEMTDDQIFQMLSNNDQLLLDYQLARNARKFHAEELKYLTTFTSKGRAIDNDDITEEYKELLDIVTLHKPFRESLFEYERVNGRLDTFYEEYNQEIDSLTVS</sequence>
<dbReference type="GO" id="GO:0009100">
    <property type="term" value="P:glycoprotein metabolic process"/>
    <property type="evidence" value="ECO:0007669"/>
    <property type="project" value="UniProtKB-ARBA"/>
</dbReference>
<dbReference type="GO" id="GO:0016740">
    <property type="term" value="F:transferase activity"/>
    <property type="evidence" value="ECO:0007669"/>
    <property type="project" value="UniProtKB-KW"/>
</dbReference>
<evidence type="ECO:0000313" key="9">
    <source>
        <dbReference type="Proteomes" id="UP000002605"/>
    </source>
</evidence>
<evidence type="ECO:0000256" key="5">
    <source>
        <dbReference type="SAM" id="Phobius"/>
    </source>
</evidence>
<evidence type="ECO:0000313" key="7">
    <source>
        <dbReference type="CGD" id="CAL0000161934"/>
    </source>
</evidence>
<name>B9WF54_CANDC</name>
<dbReference type="Pfam" id="PF04991">
    <property type="entry name" value="LicD"/>
    <property type="match status" value="1"/>
</dbReference>
<evidence type="ECO:0000256" key="3">
    <source>
        <dbReference type="ARBA" id="ARBA00022989"/>
    </source>
</evidence>
<evidence type="ECO:0000256" key="2">
    <source>
        <dbReference type="ARBA" id="ARBA00022692"/>
    </source>
</evidence>
<dbReference type="eggNOG" id="ENOG502QREF">
    <property type="taxonomic scope" value="Eukaryota"/>
</dbReference>
<evidence type="ECO:0000259" key="6">
    <source>
        <dbReference type="Pfam" id="PF04991"/>
    </source>
</evidence>
<dbReference type="PANTHER" id="PTHR15407">
    <property type="entry name" value="FUKUTIN-RELATED"/>
    <property type="match status" value="1"/>
</dbReference>
<protein>
    <submittedName>
        <fullName evidence="8">Positive regulator of mannosylphosphate transferase, putative</fullName>
    </submittedName>
</protein>
<gene>
    <name evidence="7" type="ordered locus">Cd36_46460</name>
    <name evidence="8" type="ORF">CD36_46460</name>
</gene>
<dbReference type="OrthoDB" id="444255at2759"/>
<keyword evidence="8" id="KW-0808">Transferase</keyword>
<dbReference type="PANTHER" id="PTHR15407:SF28">
    <property type="entry name" value="RIBITOL-5-PHOSPHATE TRANSFERASE FKTN"/>
    <property type="match status" value="1"/>
</dbReference>
<accession>B9WF54</accession>
<dbReference type="Proteomes" id="UP000002605">
    <property type="component" value="Chromosome 4"/>
</dbReference>
<keyword evidence="4 5" id="KW-0472">Membrane</keyword>
<evidence type="ECO:0000313" key="8">
    <source>
        <dbReference type="EMBL" id="CAX42510.1"/>
    </source>
</evidence>
<evidence type="ECO:0000256" key="4">
    <source>
        <dbReference type="ARBA" id="ARBA00023136"/>
    </source>
</evidence>
<feature type="transmembrane region" description="Helical" evidence="5">
    <location>
        <begin position="15"/>
        <end position="32"/>
    </location>
</feature>
<comment type="subcellular location">
    <subcellularLocation>
        <location evidence="1">Membrane</location>
        <topology evidence="1">Single-pass membrane protein</topology>
    </subcellularLocation>
</comment>
<dbReference type="RefSeq" id="XP_002420286.1">
    <property type="nucleotide sequence ID" value="XM_002420241.1"/>
</dbReference>
<dbReference type="GeneID" id="8047614"/>
<feature type="domain" description="LicD/FKTN/FKRP nucleotidyltransferase" evidence="6">
    <location>
        <begin position="382"/>
        <end position="488"/>
    </location>
</feature>
<dbReference type="HOGENOM" id="CLU_008074_2_0_1"/>